<keyword evidence="1" id="KW-1133">Transmembrane helix</keyword>
<dbReference type="Proteomes" id="UP000037737">
    <property type="component" value="Unassembled WGS sequence"/>
</dbReference>
<protein>
    <submittedName>
        <fullName evidence="2">Uncharacterized protein</fullName>
    </submittedName>
</protein>
<organism evidence="2 3">
    <name type="scientific">Microbacterium aurantiacum</name>
    <dbReference type="NCBI Taxonomy" id="162393"/>
    <lineage>
        <taxon>Bacteria</taxon>
        <taxon>Bacillati</taxon>
        <taxon>Actinomycetota</taxon>
        <taxon>Actinomycetes</taxon>
        <taxon>Micrococcales</taxon>
        <taxon>Microbacteriaceae</taxon>
        <taxon>Microbacterium</taxon>
    </lineage>
</organism>
<dbReference type="EMBL" id="LAVO01000012">
    <property type="protein sequence ID" value="KOS10232.1"/>
    <property type="molecule type" value="Genomic_DNA"/>
</dbReference>
<evidence type="ECO:0000313" key="3">
    <source>
        <dbReference type="Proteomes" id="UP000037737"/>
    </source>
</evidence>
<feature type="transmembrane region" description="Helical" evidence="1">
    <location>
        <begin position="12"/>
        <end position="33"/>
    </location>
</feature>
<keyword evidence="1" id="KW-0812">Transmembrane</keyword>
<sequence>MNSTNRALNRIVLLILGIVLVGIGGIVATAASVPVVADTWATSAEAVQQWATGAWESTQIAGTQLTWVAVALLAVFVLLIALLITLVARGVRGRRQTAFGATGANSEAGRVTVTEGFASDLLKNALTERDEILTAKVTASDVKKQPVLHVSVTARQNTSPVAVAETVDQLVTNLAALTGRRLPTYISVHSGLRARLAHDQRRLN</sequence>
<evidence type="ECO:0000256" key="1">
    <source>
        <dbReference type="SAM" id="Phobius"/>
    </source>
</evidence>
<feature type="transmembrane region" description="Helical" evidence="1">
    <location>
        <begin position="65"/>
        <end position="88"/>
    </location>
</feature>
<keyword evidence="3" id="KW-1185">Reference proteome</keyword>
<dbReference type="KEGG" id="mcw:A8L33_06360"/>
<dbReference type="PATRIC" id="fig|84292.3.peg.2464"/>
<comment type="caution">
    <text evidence="2">The sequence shown here is derived from an EMBL/GenBank/DDBJ whole genome shotgun (WGS) entry which is preliminary data.</text>
</comment>
<dbReference type="OrthoDB" id="5123397at2"/>
<dbReference type="AlphaFoldDB" id="A0A0M9VKW8"/>
<keyword evidence="1" id="KW-0472">Membrane</keyword>
<accession>A0A0M9VKW8</accession>
<evidence type="ECO:0000313" key="2">
    <source>
        <dbReference type="EMBL" id="KOS10232.1"/>
    </source>
</evidence>
<reference evidence="2" key="1">
    <citation type="submission" date="2015-04" db="EMBL/GenBank/DDBJ databases">
        <title>Complete genome sequence of Microbacterium chocolatum SIT 101, a bacterium enantioselectively hydrolyzing mesomeric diesters.</title>
        <authorList>
            <person name="Li X."/>
            <person name="Xu Y."/>
        </authorList>
    </citation>
    <scope>NUCLEOTIDE SEQUENCE [LARGE SCALE GENOMIC DNA]</scope>
    <source>
        <strain evidence="2">SIT 101</strain>
    </source>
</reference>
<gene>
    <name evidence="2" type="ORF">XI38_12130</name>
</gene>
<proteinExistence type="predicted"/>
<name>A0A0M9VKW8_9MICO</name>